<protein>
    <submittedName>
        <fullName evidence="1">Uncharacterized protein</fullName>
    </submittedName>
</protein>
<evidence type="ECO:0000313" key="1">
    <source>
        <dbReference type="EMBL" id="TGY97469.1"/>
    </source>
</evidence>
<reference evidence="1" key="1">
    <citation type="submission" date="2019-04" db="EMBL/GenBank/DDBJ databases">
        <title>Microbes associate with the intestines of laboratory mice.</title>
        <authorList>
            <person name="Navarre W."/>
            <person name="Wong E."/>
            <person name="Huang K."/>
            <person name="Tropini C."/>
            <person name="Ng K."/>
            <person name="Yu B."/>
        </authorList>
    </citation>
    <scope>NUCLEOTIDE SEQUENCE</scope>
    <source>
        <strain evidence="1">NM01_1-7b</strain>
    </source>
</reference>
<keyword evidence="2" id="KW-1185">Reference proteome</keyword>
<proteinExistence type="predicted"/>
<dbReference type="EMBL" id="SRYA01000007">
    <property type="protein sequence ID" value="TGY97469.1"/>
    <property type="molecule type" value="Genomic_DNA"/>
</dbReference>
<evidence type="ECO:0000313" key="2">
    <source>
        <dbReference type="Proteomes" id="UP000304953"/>
    </source>
</evidence>
<dbReference type="Proteomes" id="UP000304953">
    <property type="component" value="Unassembled WGS sequence"/>
</dbReference>
<organism evidence="1 2">
    <name type="scientific">Petralouisia muris</name>
    <dbReference type="NCBI Taxonomy" id="3032872"/>
    <lineage>
        <taxon>Bacteria</taxon>
        <taxon>Bacillati</taxon>
        <taxon>Bacillota</taxon>
        <taxon>Clostridia</taxon>
        <taxon>Lachnospirales</taxon>
        <taxon>Lachnospiraceae</taxon>
        <taxon>Petralouisia</taxon>
    </lineage>
</organism>
<name>A0AC61S0R0_9FIRM</name>
<gene>
    <name evidence="1" type="ORF">E5329_04835</name>
</gene>
<comment type="caution">
    <text evidence="1">The sequence shown here is derived from an EMBL/GenBank/DDBJ whole genome shotgun (WGS) entry which is preliminary data.</text>
</comment>
<accession>A0AC61S0R0</accession>
<sequence>MMNTIFSKEEVNTGRQMEFDYLKGIFMLVIYLIHAFQATMSQEDSIIRWIYMFATMSGAAIFIFVMGIGTAYSKNAAPAEFVKSGIRMVIYQYLNNIAYVAALVLPYPFVSGKFSETASENLRFMVKLYIQYTNIFFITGIIYLVLALLKKLDVKTIWYVLIGAAVSLAAPYIYGIPVNVPVIGYIMKLLIGDADFVSFTPLYFLSYALFGVAFGKMIRHVKDKMGFYKVFAIPAIAIVIVWWGLIFRNYGSDISEIYTVLSDAYTHPDFWHVAASLAHIFLFAAIFFFIEEIHRKNDRLWEPKNPIARQLLYYSRHISKYYALHVTVYFVVFGLNGYQSFQSYQCWLLALLSIMVTELMVRGFNYLSEKFFVRN</sequence>